<feature type="domain" description="HTH luxR-type" evidence="2">
    <location>
        <begin position="475"/>
        <end position="540"/>
    </location>
</feature>
<gene>
    <name evidence="4" type="ORF">E1269_29135</name>
</gene>
<evidence type="ECO:0000259" key="2">
    <source>
        <dbReference type="PROSITE" id="PS50043"/>
    </source>
</evidence>
<proteinExistence type="predicted"/>
<organism evidence="4 5">
    <name type="scientific">Jiangella asiatica</name>
    <dbReference type="NCBI Taxonomy" id="2530372"/>
    <lineage>
        <taxon>Bacteria</taxon>
        <taxon>Bacillati</taxon>
        <taxon>Actinomycetota</taxon>
        <taxon>Actinomycetes</taxon>
        <taxon>Jiangellales</taxon>
        <taxon>Jiangellaceae</taxon>
        <taxon>Jiangella</taxon>
    </lineage>
</organism>
<dbReference type="PANTHER" id="PTHR45228:SF1">
    <property type="entry name" value="CYCLIC DI-GMP PHOSPHODIESTERASE TM_0186"/>
    <property type="match status" value="1"/>
</dbReference>
<dbReference type="Pfam" id="PF00196">
    <property type="entry name" value="GerE"/>
    <property type="match status" value="1"/>
</dbReference>
<evidence type="ECO:0000313" key="5">
    <source>
        <dbReference type="Proteomes" id="UP000294739"/>
    </source>
</evidence>
<dbReference type="SUPFAM" id="SSF46894">
    <property type="entry name" value="C-terminal effector domain of the bipartite response regulators"/>
    <property type="match status" value="1"/>
</dbReference>
<evidence type="ECO:0000259" key="3">
    <source>
        <dbReference type="PROSITE" id="PS51832"/>
    </source>
</evidence>
<comment type="caution">
    <text evidence="4">The sequence shown here is derived from an EMBL/GenBank/DDBJ whole genome shotgun (WGS) entry which is preliminary data.</text>
</comment>
<dbReference type="CDD" id="cd00077">
    <property type="entry name" value="HDc"/>
    <property type="match status" value="1"/>
</dbReference>
<protein>
    <submittedName>
        <fullName evidence="4">HD domain-containing protein</fullName>
    </submittedName>
</protein>
<name>A0A4R5CGM0_9ACTN</name>
<dbReference type="OrthoDB" id="161302at2"/>
<keyword evidence="5" id="KW-1185">Reference proteome</keyword>
<dbReference type="InterPro" id="IPR036388">
    <property type="entry name" value="WH-like_DNA-bd_sf"/>
</dbReference>
<dbReference type="EMBL" id="SMKZ01000070">
    <property type="protein sequence ID" value="TDD98209.1"/>
    <property type="molecule type" value="Genomic_DNA"/>
</dbReference>
<dbReference type="SMART" id="SM00471">
    <property type="entry name" value="HDc"/>
    <property type="match status" value="1"/>
</dbReference>
<dbReference type="InterPro" id="IPR037522">
    <property type="entry name" value="HD_GYP_dom"/>
</dbReference>
<dbReference type="InterPro" id="IPR052020">
    <property type="entry name" value="Cyclic_di-GMP/3'3'-cGAMP_PDE"/>
</dbReference>
<dbReference type="GO" id="GO:0006355">
    <property type="term" value="P:regulation of DNA-templated transcription"/>
    <property type="evidence" value="ECO:0007669"/>
    <property type="project" value="InterPro"/>
</dbReference>
<evidence type="ECO:0000313" key="4">
    <source>
        <dbReference type="EMBL" id="TDD98209.1"/>
    </source>
</evidence>
<dbReference type="Pfam" id="PF13487">
    <property type="entry name" value="HD_5"/>
    <property type="match status" value="1"/>
</dbReference>
<accession>A0A4R5CGM0</accession>
<dbReference type="PRINTS" id="PR00038">
    <property type="entry name" value="HTHLUXR"/>
</dbReference>
<dbReference type="SMART" id="SM00421">
    <property type="entry name" value="HTH_LUXR"/>
    <property type="match status" value="1"/>
</dbReference>
<feature type="compositionally biased region" description="Pro residues" evidence="1">
    <location>
        <begin position="464"/>
        <end position="479"/>
    </location>
</feature>
<dbReference type="Gene3D" id="1.10.3210.10">
    <property type="entry name" value="Hypothetical protein af1432"/>
    <property type="match status" value="1"/>
</dbReference>
<dbReference type="GO" id="GO:0003677">
    <property type="term" value="F:DNA binding"/>
    <property type="evidence" value="ECO:0007669"/>
    <property type="project" value="InterPro"/>
</dbReference>
<dbReference type="SUPFAM" id="SSF109604">
    <property type="entry name" value="HD-domain/PDEase-like"/>
    <property type="match status" value="1"/>
</dbReference>
<dbReference type="InterPro" id="IPR016032">
    <property type="entry name" value="Sig_transdc_resp-reg_C-effctor"/>
</dbReference>
<feature type="region of interest" description="Disordered" evidence="1">
    <location>
        <begin position="456"/>
        <end position="483"/>
    </location>
</feature>
<dbReference type="AlphaFoldDB" id="A0A4R5CGM0"/>
<dbReference type="Proteomes" id="UP000294739">
    <property type="component" value="Unassembled WGS sequence"/>
</dbReference>
<dbReference type="RefSeq" id="WP_131901266.1">
    <property type="nucleotide sequence ID" value="NZ_SMKZ01000070.1"/>
</dbReference>
<reference evidence="4 5" key="1">
    <citation type="submission" date="2019-03" db="EMBL/GenBank/DDBJ databases">
        <title>Draft genome sequences of novel Actinobacteria.</title>
        <authorList>
            <person name="Sahin N."/>
            <person name="Ay H."/>
            <person name="Saygin H."/>
        </authorList>
    </citation>
    <scope>NUCLEOTIDE SEQUENCE [LARGE SCALE GENOMIC DNA]</scope>
    <source>
        <strain evidence="4 5">5K138</strain>
    </source>
</reference>
<dbReference type="PANTHER" id="PTHR45228">
    <property type="entry name" value="CYCLIC DI-GMP PHOSPHODIESTERASE TM_0186-RELATED"/>
    <property type="match status" value="1"/>
</dbReference>
<dbReference type="InterPro" id="IPR000792">
    <property type="entry name" value="Tscrpt_reg_LuxR_C"/>
</dbReference>
<evidence type="ECO:0000256" key="1">
    <source>
        <dbReference type="SAM" id="MobiDB-lite"/>
    </source>
</evidence>
<dbReference type="PROSITE" id="PS50043">
    <property type="entry name" value="HTH_LUXR_2"/>
    <property type="match status" value="1"/>
</dbReference>
<dbReference type="InterPro" id="IPR003607">
    <property type="entry name" value="HD/PDEase_dom"/>
</dbReference>
<sequence>MESVRLADLLAGLSRQADLGFGLPIGTALRSCALATRLADAAGLPADDARAAFYTALLHHVGCTGYAHETAQLFGDELAANTAAARTDTASGRDVVTTFLPLLTGGRPARQRVRLAYRAVVHGDSWGDAFTTAACELARDAARRLHLPETVQISLFHVFDSWRARGANDGGGRRAAGGPGPVDRPGGLSGWAVPVGARVARLTGVAVLFDTVGGVDGAVTAVRRRAGRMLDPELAERFQRGAARWLPELATTDPRRLVLDAEPGPVVTVPDPRPVAELFGDLADVATPYFLGHARAVAWLAGAAAQRLGLPADTVADLRVAGHLHDVGRVGVSASTWEKPGLDLDEWEQVRLHPYYSERVLAGSQTLARLGGLVGRHHERLDGSGYHRGCTAAELAMPARVLAAADAYRTLLEPRPHRAAWNREAAGRRVSDEARRRTLDPDAVWAVLAAAGHGGAVRPAPGTAQPPPAPSGAPPPPAPGGLSDREVEVLRLLALGCGNAEIATRLVISRRTAEHHVQHVYAKIDVSSRAAATLFAVRHRLVE</sequence>
<dbReference type="PROSITE" id="PS51832">
    <property type="entry name" value="HD_GYP"/>
    <property type="match status" value="1"/>
</dbReference>
<dbReference type="CDD" id="cd06170">
    <property type="entry name" value="LuxR_C_like"/>
    <property type="match status" value="1"/>
</dbReference>
<dbReference type="Gene3D" id="1.10.10.10">
    <property type="entry name" value="Winged helix-like DNA-binding domain superfamily/Winged helix DNA-binding domain"/>
    <property type="match status" value="1"/>
</dbReference>
<feature type="domain" description="HD-GYP" evidence="3">
    <location>
        <begin position="268"/>
        <end position="463"/>
    </location>
</feature>
<dbReference type="InParanoid" id="A0A4R5CGM0"/>